<proteinExistence type="predicted"/>
<sequence>MSALEGPSLHLRGRVLLGDDRELTELWVKDGVVTFTRPSAPGTHQRTIEGWVLPGLVDMHAHVGLGPDGAVGLAEAEEQARAHRRAGVLAVRDAGSPTDTSPLVHRPHLPRIVRAGRHLARPKRYVRGLAHELADVAELPEAVRREARAGDGWVKLVADWIDRDLGADGDLTPLWPDDVLAEAVAVAHGEAARVTAHTFSAEAVPGLLAAGVDCLEHGTGVPAELMGELAGRGIPVVPTLLQVAQFDRFAAQADGKYPRYAERMRRLHENRYAHVRALFDAGVPLLVGTDAGTTMEHGRLADECVELVKAGVPASEVVAAASWRARQFLGLGHLVEGAVADLVVYDADPREDVAVLRSPRAVIVAGENPRR</sequence>
<dbReference type="PANTHER" id="PTHR43135:SF4">
    <property type="entry name" value="AMIDOHYDROLASE-RELATED DOMAIN-CONTAINING PROTEIN"/>
    <property type="match status" value="1"/>
</dbReference>
<dbReference type="KEGG" id="lxl:KDY119_01370"/>
<evidence type="ECO:0000259" key="1">
    <source>
        <dbReference type="Pfam" id="PF01979"/>
    </source>
</evidence>
<accession>A0A5P9Q8W0</accession>
<dbReference type="InterPro" id="IPR032466">
    <property type="entry name" value="Metal_Hydrolase"/>
</dbReference>
<keyword evidence="3" id="KW-1185">Reference proteome</keyword>
<dbReference type="Gene3D" id="2.30.40.10">
    <property type="entry name" value="Urease, subunit C, domain 1"/>
    <property type="match status" value="1"/>
</dbReference>
<dbReference type="Pfam" id="PF01979">
    <property type="entry name" value="Amidohydro_1"/>
    <property type="match status" value="1"/>
</dbReference>
<dbReference type="OrthoDB" id="3189065at2"/>
<name>A0A5P9Q8W0_9MICO</name>
<dbReference type="Gene3D" id="3.20.20.140">
    <property type="entry name" value="Metal-dependent hydrolases"/>
    <property type="match status" value="1"/>
</dbReference>
<dbReference type="RefSeq" id="WP_036951543.1">
    <property type="nucleotide sequence ID" value="NZ_BAABIH010000030.1"/>
</dbReference>
<feature type="domain" description="Amidohydrolase-related" evidence="1">
    <location>
        <begin position="51"/>
        <end position="366"/>
    </location>
</feature>
<organism evidence="2 3">
    <name type="scientific">Luteimicrobium xylanilyticum</name>
    <dbReference type="NCBI Taxonomy" id="1133546"/>
    <lineage>
        <taxon>Bacteria</taxon>
        <taxon>Bacillati</taxon>
        <taxon>Actinomycetota</taxon>
        <taxon>Actinomycetes</taxon>
        <taxon>Micrococcales</taxon>
        <taxon>Luteimicrobium</taxon>
    </lineage>
</organism>
<reference evidence="2 3" key="1">
    <citation type="submission" date="2019-10" db="EMBL/GenBank/DDBJ databases">
        <title>Genome sequence of Luteimicrobium xylanilyticum HY-24.</title>
        <authorList>
            <person name="Kim D.Y."/>
            <person name="Park H.-Y."/>
        </authorList>
    </citation>
    <scope>NUCLEOTIDE SEQUENCE [LARGE SCALE GENOMIC DNA]</scope>
    <source>
        <strain evidence="2 3">HY-24</strain>
    </source>
</reference>
<gene>
    <name evidence="2" type="ORF">KDY119_01370</name>
</gene>
<dbReference type="InterPro" id="IPR011059">
    <property type="entry name" value="Metal-dep_hydrolase_composite"/>
</dbReference>
<dbReference type="AlphaFoldDB" id="A0A5P9Q8W0"/>
<dbReference type="InterPro" id="IPR006680">
    <property type="entry name" value="Amidohydro-rel"/>
</dbReference>
<dbReference type="SUPFAM" id="SSF51338">
    <property type="entry name" value="Composite domain of metallo-dependent hydrolases"/>
    <property type="match status" value="1"/>
</dbReference>
<dbReference type="Proteomes" id="UP000326702">
    <property type="component" value="Chromosome"/>
</dbReference>
<dbReference type="PANTHER" id="PTHR43135">
    <property type="entry name" value="ALPHA-D-RIBOSE 1-METHYLPHOSPHONATE 5-TRIPHOSPHATE DIPHOSPHATASE"/>
    <property type="match status" value="1"/>
</dbReference>
<dbReference type="GO" id="GO:0016810">
    <property type="term" value="F:hydrolase activity, acting on carbon-nitrogen (but not peptide) bonds"/>
    <property type="evidence" value="ECO:0007669"/>
    <property type="project" value="InterPro"/>
</dbReference>
<evidence type="ECO:0000313" key="3">
    <source>
        <dbReference type="Proteomes" id="UP000326702"/>
    </source>
</evidence>
<dbReference type="InterPro" id="IPR051781">
    <property type="entry name" value="Metallo-dep_Hydrolase"/>
</dbReference>
<protein>
    <recommendedName>
        <fullName evidence="1">Amidohydrolase-related domain-containing protein</fullName>
    </recommendedName>
</protein>
<dbReference type="SUPFAM" id="SSF51556">
    <property type="entry name" value="Metallo-dependent hydrolases"/>
    <property type="match status" value="1"/>
</dbReference>
<dbReference type="EMBL" id="CP045529">
    <property type="protein sequence ID" value="QFU97864.1"/>
    <property type="molecule type" value="Genomic_DNA"/>
</dbReference>
<evidence type="ECO:0000313" key="2">
    <source>
        <dbReference type="EMBL" id="QFU97864.1"/>
    </source>
</evidence>